<keyword evidence="2" id="KW-1185">Reference proteome</keyword>
<gene>
    <name evidence="1" type="ORF">ACFQ1S_24090</name>
</gene>
<reference evidence="2" key="1">
    <citation type="journal article" date="2019" name="Int. J. Syst. Evol. Microbiol.">
        <title>The Global Catalogue of Microorganisms (GCM) 10K type strain sequencing project: providing services to taxonomists for standard genome sequencing and annotation.</title>
        <authorList>
            <consortium name="The Broad Institute Genomics Platform"/>
            <consortium name="The Broad Institute Genome Sequencing Center for Infectious Disease"/>
            <person name="Wu L."/>
            <person name="Ma J."/>
        </authorList>
    </citation>
    <scope>NUCLEOTIDE SEQUENCE [LARGE SCALE GENOMIC DNA]</scope>
    <source>
        <strain evidence="2">JCM 31486</strain>
    </source>
</reference>
<sequence length="62" mass="6974">MNAGNRPNKGHWSTYPRFCHVPLADSNRVHCHHASTHAPSRLTTQVATISHLRVVARSPRTH</sequence>
<dbReference type="Proteomes" id="UP001597045">
    <property type="component" value="Unassembled WGS sequence"/>
</dbReference>
<evidence type="ECO:0000313" key="1">
    <source>
        <dbReference type="EMBL" id="MFD1048390.1"/>
    </source>
</evidence>
<accession>A0ABW3MCA4</accession>
<organism evidence="1 2">
    <name type="scientific">Kibdelosporangium lantanae</name>
    <dbReference type="NCBI Taxonomy" id="1497396"/>
    <lineage>
        <taxon>Bacteria</taxon>
        <taxon>Bacillati</taxon>
        <taxon>Actinomycetota</taxon>
        <taxon>Actinomycetes</taxon>
        <taxon>Pseudonocardiales</taxon>
        <taxon>Pseudonocardiaceae</taxon>
        <taxon>Kibdelosporangium</taxon>
    </lineage>
</organism>
<name>A0ABW3MCA4_9PSEU</name>
<proteinExistence type="predicted"/>
<evidence type="ECO:0000313" key="2">
    <source>
        <dbReference type="Proteomes" id="UP001597045"/>
    </source>
</evidence>
<dbReference type="EMBL" id="JBHTIS010001566">
    <property type="protein sequence ID" value="MFD1048390.1"/>
    <property type="molecule type" value="Genomic_DNA"/>
</dbReference>
<protein>
    <submittedName>
        <fullName evidence="1">Uncharacterized protein</fullName>
    </submittedName>
</protein>
<comment type="caution">
    <text evidence="1">The sequence shown here is derived from an EMBL/GenBank/DDBJ whole genome shotgun (WGS) entry which is preliminary data.</text>
</comment>